<dbReference type="AlphaFoldDB" id="A0A4V4HBE0"/>
<gene>
    <name evidence="2" type="ORF">K435DRAFT_560646</name>
</gene>
<feature type="compositionally biased region" description="Basic and acidic residues" evidence="1">
    <location>
        <begin position="262"/>
        <end position="275"/>
    </location>
</feature>
<evidence type="ECO:0000313" key="2">
    <source>
        <dbReference type="EMBL" id="THU79095.1"/>
    </source>
</evidence>
<organism evidence="2 3">
    <name type="scientific">Dendrothele bispora (strain CBS 962.96)</name>
    <dbReference type="NCBI Taxonomy" id="1314807"/>
    <lineage>
        <taxon>Eukaryota</taxon>
        <taxon>Fungi</taxon>
        <taxon>Dikarya</taxon>
        <taxon>Basidiomycota</taxon>
        <taxon>Agaricomycotina</taxon>
        <taxon>Agaricomycetes</taxon>
        <taxon>Agaricomycetidae</taxon>
        <taxon>Agaricales</taxon>
        <taxon>Agaricales incertae sedis</taxon>
        <taxon>Dendrothele</taxon>
    </lineage>
</organism>
<name>A0A4V4HBE0_DENBC</name>
<dbReference type="EMBL" id="ML180079">
    <property type="protein sequence ID" value="THU79095.1"/>
    <property type="molecule type" value="Genomic_DNA"/>
</dbReference>
<feature type="region of interest" description="Disordered" evidence="1">
    <location>
        <begin position="249"/>
        <end position="275"/>
    </location>
</feature>
<keyword evidence="3" id="KW-1185">Reference proteome</keyword>
<feature type="non-terminal residue" evidence="2">
    <location>
        <position position="275"/>
    </location>
</feature>
<evidence type="ECO:0000256" key="1">
    <source>
        <dbReference type="SAM" id="MobiDB-lite"/>
    </source>
</evidence>
<sequence>RLGLSFHNTRSMLQKVDSIPERCGDWKIKQIRFQDRVSQGVEETFNVYHRDPIEAVKALWGDPAFADHLVYKPSRMFTNGAKDQKSRIYSEMWTGKWWWAVQVWINFYKCLATIAPVIIATDKTHLTNFSGGKSAYPVYLTLGNIPKAMRRKVNQRACVLLGYLPVDKVNKGSDTDTELKLRNYQLFHDSMRIILEPLIAAGLEGVEMVGGDGVVRRVHPILAAYVADYPEQCLVTLSKYGTCPKCQTSANDLEDEGPGPPKTHDWTTSKISEAR</sequence>
<proteinExistence type="predicted"/>
<accession>A0A4V4HBE0</accession>
<evidence type="ECO:0000313" key="3">
    <source>
        <dbReference type="Proteomes" id="UP000297245"/>
    </source>
</evidence>
<dbReference type="Pfam" id="PF18759">
    <property type="entry name" value="Plavaka"/>
    <property type="match status" value="1"/>
</dbReference>
<reference evidence="2 3" key="1">
    <citation type="journal article" date="2019" name="Nat. Ecol. Evol.">
        <title>Megaphylogeny resolves global patterns of mushroom evolution.</title>
        <authorList>
            <person name="Varga T."/>
            <person name="Krizsan K."/>
            <person name="Foldi C."/>
            <person name="Dima B."/>
            <person name="Sanchez-Garcia M."/>
            <person name="Sanchez-Ramirez S."/>
            <person name="Szollosi G.J."/>
            <person name="Szarkandi J.G."/>
            <person name="Papp V."/>
            <person name="Albert L."/>
            <person name="Andreopoulos W."/>
            <person name="Angelini C."/>
            <person name="Antonin V."/>
            <person name="Barry K.W."/>
            <person name="Bougher N.L."/>
            <person name="Buchanan P."/>
            <person name="Buyck B."/>
            <person name="Bense V."/>
            <person name="Catcheside P."/>
            <person name="Chovatia M."/>
            <person name="Cooper J."/>
            <person name="Damon W."/>
            <person name="Desjardin D."/>
            <person name="Finy P."/>
            <person name="Geml J."/>
            <person name="Haridas S."/>
            <person name="Hughes K."/>
            <person name="Justo A."/>
            <person name="Karasinski D."/>
            <person name="Kautmanova I."/>
            <person name="Kiss B."/>
            <person name="Kocsube S."/>
            <person name="Kotiranta H."/>
            <person name="LaButti K.M."/>
            <person name="Lechner B.E."/>
            <person name="Liimatainen K."/>
            <person name="Lipzen A."/>
            <person name="Lukacs Z."/>
            <person name="Mihaltcheva S."/>
            <person name="Morgado L.N."/>
            <person name="Niskanen T."/>
            <person name="Noordeloos M.E."/>
            <person name="Ohm R.A."/>
            <person name="Ortiz-Santana B."/>
            <person name="Ovrebo C."/>
            <person name="Racz N."/>
            <person name="Riley R."/>
            <person name="Savchenko A."/>
            <person name="Shiryaev A."/>
            <person name="Soop K."/>
            <person name="Spirin V."/>
            <person name="Szebenyi C."/>
            <person name="Tomsovsky M."/>
            <person name="Tulloss R.E."/>
            <person name="Uehling J."/>
            <person name="Grigoriev I.V."/>
            <person name="Vagvolgyi C."/>
            <person name="Papp T."/>
            <person name="Martin F.M."/>
            <person name="Miettinen O."/>
            <person name="Hibbett D.S."/>
            <person name="Nagy L.G."/>
        </authorList>
    </citation>
    <scope>NUCLEOTIDE SEQUENCE [LARGE SCALE GENOMIC DNA]</scope>
    <source>
        <strain evidence="2 3">CBS 962.96</strain>
    </source>
</reference>
<dbReference type="OrthoDB" id="2418900at2759"/>
<dbReference type="Proteomes" id="UP000297245">
    <property type="component" value="Unassembled WGS sequence"/>
</dbReference>
<feature type="non-terminal residue" evidence="2">
    <location>
        <position position="1"/>
    </location>
</feature>
<dbReference type="InterPro" id="IPR041078">
    <property type="entry name" value="Plavaka"/>
</dbReference>
<protein>
    <submittedName>
        <fullName evidence="2">Uncharacterized protein</fullName>
    </submittedName>
</protein>